<dbReference type="Gene3D" id="3.30.710.10">
    <property type="entry name" value="Potassium Channel Kv1.1, Chain A"/>
    <property type="match status" value="1"/>
</dbReference>
<comment type="similarity">
    <text evidence="2">Belongs to the SKP1 family.</text>
</comment>
<accession>A0A392RUH4</accession>
<comment type="pathway">
    <text evidence="1">Protein modification; protein ubiquitination.</text>
</comment>
<dbReference type="GO" id="GO:0009867">
    <property type="term" value="P:jasmonic acid mediated signaling pathway"/>
    <property type="evidence" value="ECO:0007669"/>
    <property type="project" value="UniProtKB-ARBA"/>
</dbReference>
<sequence length="75" mass="8527">MSKTLRDVIESYPNIGDIEDSIPLSIESTSSKILGKIIEYCKKHKDEEESHMVKDWDAEFIDLDLKTIVNLISAS</sequence>
<keyword evidence="3" id="KW-0833">Ubl conjugation pathway</keyword>
<protein>
    <submittedName>
        <fullName evidence="5">SKP1-like protein</fullName>
    </submittedName>
</protein>
<dbReference type="SUPFAM" id="SSF54695">
    <property type="entry name" value="POZ domain"/>
    <property type="match status" value="1"/>
</dbReference>
<dbReference type="PANTHER" id="PTHR11165">
    <property type="entry name" value="SKP1"/>
    <property type="match status" value="1"/>
</dbReference>
<dbReference type="Proteomes" id="UP000265520">
    <property type="component" value="Unassembled WGS sequence"/>
</dbReference>
<evidence type="ECO:0000256" key="2">
    <source>
        <dbReference type="ARBA" id="ARBA00009993"/>
    </source>
</evidence>
<dbReference type="InterPro" id="IPR016897">
    <property type="entry name" value="SKP1"/>
</dbReference>
<evidence type="ECO:0000256" key="3">
    <source>
        <dbReference type="ARBA" id="ARBA00022786"/>
    </source>
</evidence>
<comment type="caution">
    <text evidence="5">The sequence shown here is derived from an EMBL/GenBank/DDBJ whole genome shotgun (WGS) entry which is preliminary data.</text>
</comment>
<evidence type="ECO:0000313" key="5">
    <source>
        <dbReference type="EMBL" id="MCI39236.1"/>
    </source>
</evidence>
<reference evidence="5 6" key="1">
    <citation type="journal article" date="2018" name="Front. Plant Sci.">
        <title>Red Clover (Trifolium pratense) and Zigzag Clover (T. medium) - A Picture of Genomic Similarities and Differences.</title>
        <authorList>
            <person name="Dluhosova J."/>
            <person name="Istvanek J."/>
            <person name="Nedelnik J."/>
            <person name="Repkova J."/>
        </authorList>
    </citation>
    <scope>NUCLEOTIDE SEQUENCE [LARGE SCALE GENOMIC DNA]</scope>
    <source>
        <strain evidence="6">cv. 10/8</strain>
        <tissue evidence="5">Leaf</tissue>
    </source>
</reference>
<feature type="non-terminal residue" evidence="5">
    <location>
        <position position="75"/>
    </location>
</feature>
<dbReference type="InterPro" id="IPR016073">
    <property type="entry name" value="Skp1_comp_POZ"/>
</dbReference>
<dbReference type="AlphaFoldDB" id="A0A392RUH4"/>
<dbReference type="InterPro" id="IPR011333">
    <property type="entry name" value="SKP1/BTB/POZ_sf"/>
</dbReference>
<keyword evidence="6" id="KW-1185">Reference proteome</keyword>
<proteinExistence type="inferred from homology"/>
<dbReference type="SMART" id="SM00512">
    <property type="entry name" value="Skp1"/>
    <property type="match status" value="1"/>
</dbReference>
<dbReference type="GO" id="GO:0006511">
    <property type="term" value="P:ubiquitin-dependent protein catabolic process"/>
    <property type="evidence" value="ECO:0007669"/>
    <property type="project" value="InterPro"/>
</dbReference>
<evidence type="ECO:0000256" key="1">
    <source>
        <dbReference type="ARBA" id="ARBA00004906"/>
    </source>
</evidence>
<name>A0A392RUH4_9FABA</name>
<dbReference type="Pfam" id="PF03931">
    <property type="entry name" value="Skp1_POZ"/>
    <property type="match status" value="1"/>
</dbReference>
<evidence type="ECO:0000259" key="4">
    <source>
        <dbReference type="Pfam" id="PF03931"/>
    </source>
</evidence>
<dbReference type="InterPro" id="IPR001232">
    <property type="entry name" value="SKP1-like"/>
</dbReference>
<organism evidence="5 6">
    <name type="scientific">Trifolium medium</name>
    <dbReference type="NCBI Taxonomy" id="97028"/>
    <lineage>
        <taxon>Eukaryota</taxon>
        <taxon>Viridiplantae</taxon>
        <taxon>Streptophyta</taxon>
        <taxon>Embryophyta</taxon>
        <taxon>Tracheophyta</taxon>
        <taxon>Spermatophyta</taxon>
        <taxon>Magnoliopsida</taxon>
        <taxon>eudicotyledons</taxon>
        <taxon>Gunneridae</taxon>
        <taxon>Pentapetalae</taxon>
        <taxon>rosids</taxon>
        <taxon>fabids</taxon>
        <taxon>Fabales</taxon>
        <taxon>Fabaceae</taxon>
        <taxon>Papilionoideae</taxon>
        <taxon>50 kb inversion clade</taxon>
        <taxon>NPAAA clade</taxon>
        <taxon>Hologalegina</taxon>
        <taxon>IRL clade</taxon>
        <taxon>Trifolieae</taxon>
        <taxon>Trifolium</taxon>
    </lineage>
</organism>
<evidence type="ECO:0000313" key="6">
    <source>
        <dbReference type="Proteomes" id="UP000265520"/>
    </source>
</evidence>
<feature type="domain" description="SKP1 component POZ" evidence="4">
    <location>
        <begin position="1"/>
        <end position="46"/>
    </location>
</feature>
<dbReference type="EMBL" id="LXQA010265193">
    <property type="protein sequence ID" value="MCI39236.1"/>
    <property type="molecule type" value="Genomic_DNA"/>
</dbReference>